<sequence length="208" mass="23286">MASYQNAFPTSDPGFHPPYFRPIQQPGTPLQENPQVDPLQAALDDLRSMWNTMQKVHNFLAHHRCSQVLRKVAWLERELGFAREINNTLGRKIEKLCSERDHSRNKAAKHLTPTNNAAGAEPTFATRIEELQREEQGSEGNAGNLASVGGRVDGLREPTESFYGNPQEQLQSSTSDERRKLPESASTEICGEDQPPRQLRAGNKLGRS</sequence>
<comment type="caution">
    <text evidence="2">The sequence shown here is derived from an EMBL/GenBank/DDBJ whole genome shotgun (WGS) entry which is preliminary data.</text>
</comment>
<gene>
    <name evidence="2" type="ORF">KHLLAP_LOCUS6100</name>
</gene>
<dbReference type="Proteomes" id="UP001295740">
    <property type="component" value="Unassembled WGS sequence"/>
</dbReference>
<evidence type="ECO:0000313" key="2">
    <source>
        <dbReference type="EMBL" id="CAJ2505632.1"/>
    </source>
</evidence>
<evidence type="ECO:0000313" key="3">
    <source>
        <dbReference type="Proteomes" id="UP001295740"/>
    </source>
</evidence>
<feature type="compositionally biased region" description="Polar residues" evidence="1">
    <location>
        <begin position="162"/>
        <end position="174"/>
    </location>
</feature>
<keyword evidence="3" id="KW-1185">Reference proteome</keyword>
<feature type="region of interest" description="Disordered" evidence="1">
    <location>
        <begin position="132"/>
        <end position="208"/>
    </location>
</feature>
<dbReference type="AlphaFoldDB" id="A0AAI8VDC4"/>
<accession>A0AAI8VDC4</accession>
<protein>
    <submittedName>
        <fullName evidence="2">Uu.00g130260.m01.CDS01</fullName>
    </submittedName>
</protein>
<reference evidence="2" key="1">
    <citation type="submission" date="2023-10" db="EMBL/GenBank/DDBJ databases">
        <authorList>
            <person name="Hackl T."/>
        </authorList>
    </citation>
    <scope>NUCLEOTIDE SEQUENCE</scope>
</reference>
<proteinExistence type="predicted"/>
<name>A0AAI8VDC4_9PEZI</name>
<dbReference type="EMBL" id="CAUWAG010000007">
    <property type="protein sequence ID" value="CAJ2505632.1"/>
    <property type="molecule type" value="Genomic_DNA"/>
</dbReference>
<feature type="region of interest" description="Disordered" evidence="1">
    <location>
        <begin position="1"/>
        <end position="31"/>
    </location>
</feature>
<organism evidence="2 3">
    <name type="scientific">Anthostomella pinea</name>
    <dbReference type="NCBI Taxonomy" id="933095"/>
    <lineage>
        <taxon>Eukaryota</taxon>
        <taxon>Fungi</taxon>
        <taxon>Dikarya</taxon>
        <taxon>Ascomycota</taxon>
        <taxon>Pezizomycotina</taxon>
        <taxon>Sordariomycetes</taxon>
        <taxon>Xylariomycetidae</taxon>
        <taxon>Xylariales</taxon>
        <taxon>Xylariaceae</taxon>
        <taxon>Anthostomella</taxon>
    </lineage>
</organism>
<evidence type="ECO:0000256" key="1">
    <source>
        <dbReference type="SAM" id="MobiDB-lite"/>
    </source>
</evidence>